<dbReference type="Pfam" id="PF13602">
    <property type="entry name" value="ADH_zinc_N_2"/>
    <property type="match status" value="1"/>
</dbReference>
<evidence type="ECO:0000313" key="3">
    <source>
        <dbReference type="Proteomes" id="UP001500655"/>
    </source>
</evidence>
<proteinExistence type="predicted"/>
<dbReference type="InterPro" id="IPR036291">
    <property type="entry name" value="NAD(P)-bd_dom_sf"/>
</dbReference>
<sequence>MMDAMRAVAYTRYGSPDVLRLVDLPVPEPRPGEVLVKVHAVSLNASDWENLRGRPAYARLGGVFRPRRHVLGSDIAGTVESTGAGVTGFEPGDAVFADILSYLGGFAEYVRVPAKVLAPVPAGMSFVEAAALPQAGAVALDGIREKGQARAGQRVLINGAGGGSGSYAIQLAKLAGAEVTGVDNAEKLDFMRSLGADHVIDYRREDYTARGETYDLILDLAAYRPAAAYARALAPGGRFLYVGGSVRTLARVLLAGPLVGRAGDKKIGLLVVRLGVQHIAPLVEMCSTGRVRTVIDRSYPLGEVPEALRYLGAGHARGKVVITVA</sequence>
<dbReference type="CDD" id="cd08267">
    <property type="entry name" value="MDR1"/>
    <property type="match status" value="1"/>
</dbReference>
<comment type="caution">
    <text evidence="2">The sequence shown here is derived from an EMBL/GenBank/DDBJ whole genome shotgun (WGS) entry which is preliminary data.</text>
</comment>
<dbReference type="PANTHER" id="PTHR44013:SF1">
    <property type="entry name" value="ZINC-TYPE ALCOHOL DEHYDROGENASE-LIKE PROTEIN C16A3.02C"/>
    <property type="match status" value="1"/>
</dbReference>
<dbReference type="InterPro" id="IPR052733">
    <property type="entry name" value="Chloroplast_QOR"/>
</dbReference>
<protein>
    <submittedName>
        <fullName evidence="2">NAD(P)-dependent alcohol dehydrogenase</fullName>
    </submittedName>
</protein>
<dbReference type="SMART" id="SM00829">
    <property type="entry name" value="PKS_ER"/>
    <property type="match status" value="1"/>
</dbReference>
<dbReference type="InterPro" id="IPR011032">
    <property type="entry name" value="GroES-like_sf"/>
</dbReference>
<keyword evidence="3" id="KW-1185">Reference proteome</keyword>
<dbReference type="EMBL" id="BAAALS010000004">
    <property type="protein sequence ID" value="GAA1741517.1"/>
    <property type="molecule type" value="Genomic_DNA"/>
</dbReference>
<dbReference type="InterPro" id="IPR002364">
    <property type="entry name" value="Quin_OxRdtase/zeta-crystal_CS"/>
</dbReference>
<accession>A0ABN2JWK5</accession>
<dbReference type="PANTHER" id="PTHR44013">
    <property type="entry name" value="ZINC-TYPE ALCOHOL DEHYDROGENASE-LIKE PROTEIN C16A3.02C"/>
    <property type="match status" value="1"/>
</dbReference>
<dbReference type="SUPFAM" id="SSF51735">
    <property type="entry name" value="NAD(P)-binding Rossmann-fold domains"/>
    <property type="match status" value="1"/>
</dbReference>
<dbReference type="PROSITE" id="PS01162">
    <property type="entry name" value="QOR_ZETA_CRYSTAL"/>
    <property type="match status" value="1"/>
</dbReference>
<dbReference type="SUPFAM" id="SSF50129">
    <property type="entry name" value="GroES-like"/>
    <property type="match status" value="1"/>
</dbReference>
<dbReference type="Gene3D" id="3.40.50.720">
    <property type="entry name" value="NAD(P)-binding Rossmann-like Domain"/>
    <property type="match status" value="1"/>
</dbReference>
<evidence type="ECO:0000313" key="2">
    <source>
        <dbReference type="EMBL" id="GAA1741517.1"/>
    </source>
</evidence>
<dbReference type="Pfam" id="PF08240">
    <property type="entry name" value="ADH_N"/>
    <property type="match status" value="1"/>
</dbReference>
<feature type="domain" description="Enoyl reductase (ER)" evidence="1">
    <location>
        <begin position="14"/>
        <end position="322"/>
    </location>
</feature>
<dbReference type="InterPro" id="IPR013154">
    <property type="entry name" value="ADH-like_N"/>
</dbReference>
<organism evidence="2 3">
    <name type="scientific">Luedemannella helvata</name>
    <dbReference type="NCBI Taxonomy" id="349315"/>
    <lineage>
        <taxon>Bacteria</taxon>
        <taxon>Bacillati</taxon>
        <taxon>Actinomycetota</taxon>
        <taxon>Actinomycetes</taxon>
        <taxon>Micromonosporales</taxon>
        <taxon>Micromonosporaceae</taxon>
        <taxon>Luedemannella</taxon>
    </lineage>
</organism>
<dbReference type="Gene3D" id="3.90.180.10">
    <property type="entry name" value="Medium-chain alcohol dehydrogenases, catalytic domain"/>
    <property type="match status" value="1"/>
</dbReference>
<evidence type="ECO:0000259" key="1">
    <source>
        <dbReference type="SMART" id="SM00829"/>
    </source>
</evidence>
<dbReference type="Proteomes" id="UP001500655">
    <property type="component" value="Unassembled WGS sequence"/>
</dbReference>
<dbReference type="InterPro" id="IPR020843">
    <property type="entry name" value="ER"/>
</dbReference>
<gene>
    <name evidence="2" type="ORF">GCM10009681_10350</name>
</gene>
<name>A0ABN2JWK5_9ACTN</name>
<reference evidence="2 3" key="1">
    <citation type="journal article" date="2019" name="Int. J. Syst. Evol. Microbiol.">
        <title>The Global Catalogue of Microorganisms (GCM) 10K type strain sequencing project: providing services to taxonomists for standard genome sequencing and annotation.</title>
        <authorList>
            <consortium name="The Broad Institute Genomics Platform"/>
            <consortium name="The Broad Institute Genome Sequencing Center for Infectious Disease"/>
            <person name="Wu L."/>
            <person name="Ma J."/>
        </authorList>
    </citation>
    <scope>NUCLEOTIDE SEQUENCE [LARGE SCALE GENOMIC DNA]</scope>
    <source>
        <strain evidence="2 3">JCM 13249</strain>
    </source>
</reference>